<dbReference type="GO" id="GO:0005576">
    <property type="term" value="C:extracellular region"/>
    <property type="evidence" value="ECO:0007669"/>
    <property type="project" value="UniProtKB-SubCell"/>
</dbReference>
<evidence type="ECO:0000256" key="7">
    <source>
        <dbReference type="ARBA" id="ARBA00023136"/>
    </source>
</evidence>
<evidence type="ECO:0000256" key="8">
    <source>
        <dbReference type="ARBA" id="ARBA00023157"/>
    </source>
</evidence>
<evidence type="ECO:0000256" key="3">
    <source>
        <dbReference type="ARBA" id="ARBA00011481"/>
    </source>
</evidence>
<keyword evidence="8" id="KW-1015">Disulfide bond</keyword>
<evidence type="ECO:0000256" key="4">
    <source>
        <dbReference type="ARBA" id="ARBA00022525"/>
    </source>
</evidence>
<evidence type="ECO:0000256" key="10">
    <source>
        <dbReference type="ARBA" id="ARBA00023288"/>
    </source>
</evidence>
<keyword evidence="5" id="KW-0336">GPI-anchor</keyword>
<dbReference type="RefSeq" id="XP_013911341.1">
    <property type="nucleotide sequence ID" value="XM_014055866.1"/>
</dbReference>
<feature type="chain" id="PRO_5027011093" description="MAC-inhibitory protein" evidence="14">
    <location>
        <begin position="25"/>
        <end position="122"/>
    </location>
</feature>
<dbReference type="OrthoDB" id="10011411at2759"/>
<evidence type="ECO:0000313" key="16">
    <source>
        <dbReference type="Proteomes" id="UP000504617"/>
    </source>
</evidence>
<evidence type="ECO:0000256" key="6">
    <source>
        <dbReference type="ARBA" id="ARBA00022729"/>
    </source>
</evidence>
<dbReference type="InterPro" id="IPR016054">
    <property type="entry name" value="LY6_UPA_recep-like"/>
</dbReference>
<reference evidence="17" key="1">
    <citation type="submission" date="2025-08" db="UniProtKB">
        <authorList>
            <consortium name="RefSeq"/>
        </authorList>
    </citation>
    <scope>IDENTIFICATION</scope>
    <source>
        <tissue evidence="17">Skeletal muscle</tissue>
    </source>
</reference>
<name>A0A6I9XAK4_9SAUR</name>
<comment type="subunit">
    <text evidence="3">Interacts with T-cell surface antigen CD2.</text>
</comment>
<evidence type="ECO:0000313" key="17">
    <source>
        <dbReference type="RefSeq" id="XP_013911341.1"/>
    </source>
</evidence>
<keyword evidence="16" id="KW-1185">Reference proteome</keyword>
<evidence type="ECO:0000256" key="14">
    <source>
        <dbReference type="SAM" id="SignalP"/>
    </source>
</evidence>
<evidence type="ECO:0000256" key="5">
    <source>
        <dbReference type="ARBA" id="ARBA00022622"/>
    </source>
</evidence>
<comment type="subcellular location">
    <subcellularLocation>
        <location evidence="1">Membrane</location>
        <topology evidence="1">Lipid-anchor</topology>
        <topology evidence="1">GPI-anchor</topology>
    </subcellularLocation>
    <subcellularLocation>
        <location evidence="2">Secreted</location>
    </subcellularLocation>
</comment>
<proteinExistence type="predicted"/>
<sequence>MKSLLVTAVITTFLLALFLHSGNALVCYNCPIRTCNETETCTGEKNACLIVYLGSHNTSRCWKYSDCNVDFLSQSFSTKNFRYNCCQSNLCNNAPNLVTSKILLNGAFLLTVAHILKSLVWN</sequence>
<evidence type="ECO:0000256" key="12">
    <source>
        <dbReference type="ARBA" id="ARBA00031590"/>
    </source>
</evidence>
<dbReference type="KEGG" id="tsr:106540642"/>
<evidence type="ECO:0000256" key="9">
    <source>
        <dbReference type="ARBA" id="ARBA00023180"/>
    </source>
</evidence>
<keyword evidence="9" id="KW-0325">Glycoprotein</keyword>
<keyword evidence="6 14" id="KW-0732">Signal</keyword>
<feature type="domain" description="UPAR/Ly6" evidence="15">
    <location>
        <begin position="25"/>
        <end position="105"/>
    </location>
</feature>
<dbReference type="GO" id="GO:0098552">
    <property type="term" value="C:side of membrane"/>
    <property type="evidence" value="ECO:0007669"/>
    <property type="project" value="UniProtKB-KW"/>
</dbReference>
<dbReference type="SMART" id="SM00134">
    <property type="entry name" value="LU"/>
    <property type="match status" value="1"/>
</dbReference>
<evidence type="ECO:0000256" key="13">
    <source>
        <dbReference type="ARBA" id="ARBA00031867"/>
    </source>
</evidence>
<evidence type="ECO:0000259" key="15">
    <source>
        <dbReference type="SMART" id="SM00134"/>
    </source>
</evidence>
<dbReference type="Pfam" id="PF25152">
    <property type="entry name" value="CD59"/>
    <property type="match status" value="1"/>
</dbReference>
<evidence type="ECO:0000256" key="11">
    <source>
        <dbReference type="ARBA" id="ARBA00029920"/>
    </source>
</evidence>
<keyword evidence="10" id="KW-0449">Lipoprotein</keyword>
<dbReference type="Proteomes" id="UP000504617">
    <property type="component" value="Unplaced"/>
</dbReference>
<organism evidence="16 17">
    <name type="scientific">Thamnophis sirtalis</name>
    <dbReference type="NCBI Taxonomy" id="35019"/>
    <lineage>
        <taxon>Eukaryota</taxon>
        <taxon>Metazoa</taxon>
        <taxon>Chordata</taxon>
        <taxon>Craniata</taxon>
        <taxon>Vertebrata</taxon>
        <taxon>Euteleostomi</taxon>
        <taxon>Lepidosauria</taxon>
        <taxon>Squamata</taxon>
        <taxon>Bifurcata</taxon>
        <taxon>Unidentata</taxon>
        <taxon>Episquamata</taxon>
        <taxon>Toxicofera</taxon>
        <taxon>Serpentes</taxon>
        <taxon>Colubroidea</taxon>
        <taxon>Colubridae</taxon>
        <taxon>Natricinae</taxon>
        <taxon>Thamnophis</taxon>
    </lineage>
</organism>
<dbReference type="CDD" id="cd23554">
    <property type="entry name" value="TFP_LU_ECD_CD59"/>
    <property type="match status" value="1"/>
</dbReference>
<dbReference type="Gene3D" id="2.10.60.10">
    <property type="entry name" value="CD59"/>
    <property type="match status" value="1"/>
</dbReference>
<evidence type="ECO:0000256" key="1">
    <source>
        <dbReference type="ARBA" id="ARBA00004589"/>
    </source>
</evidence>
<keyword evidence="7" id="KW-0472">Membrane</keyword>
<protein>
    <recommendedName>
        <fullName evidence="12">MAC-inhibitory protein</fullName>
    </recommendedName>
    <alternativeName>
        <fullName evidence="13">Membrane attack complex inhibition factor</fullName>
    </alternativeName>
    <alternativeName>
        <fullName evidence="11">Protectin</fullName>
    </alternativeName>
</protein>
<evidence type="ECO:0000256" key="2">
    <source>
        <dbReference type="ARBA" id="ARBA00004613"/>
    </source>
</evidence>
<dbReference type="SUPFAM" id="SSF57302">
    <property type="entry name" value="Snake toxin-like"/>
    <property type="match status" value="1"/>
</dbReference>
<keyword evidence="4" id="KW-0964">Secreted</keyword>
<dbReference type="InterPro" id="IPR056949">
    <property type="entry name" value="CD59"/>
</dbReference>
<dbReference type="AlphaFoldDB" id="A0A6I9XAK4"/>
<gene>
    <name evidence="17" type="primary">LOC106540642</name>
</gene>
<dbReference type="InterPro" id="IPR045860">
    <property type="entry name" value="Snake_toxin-like_sf"/>
</dbReference>
<accession>A0A6I9XAK4</accession>
<feature type="signal peptide" evidence="14">
    <location>
        <begin position="1"/>
        <end position="24"/>
    </location>
</feature>
<dbReference type="GeneID" id="106540642"/>